<organism evidence="2 3">
    <name type="scientific">Phanerochaete sordida</name>
    <dbReference type="NCBI Taxonomy" id="48140"/>
    <lineage>
        <taxon>Eukaryota</taxon>
        <taxon>Fungi</taxon>
        <taxon>Dikarya</taxon>
        <taxon>Basidiomycota</taxon>
        <taxon>Agaricomycotina</taxon>
        <taxon>Agaricomycetes</taxon>
        <taxon>Polyporales</taxon>
        <taxon>Phanerochaetaceae</taxon>
        <taxon>Phanerochaete</taxon>
    </lineage>
</organism>
<feature type="region of interest" description="Disordered" evidence="1">
    <location>
        <begin position="1"/>
        <end position="20"/>
    </location>
</feature>
<sequence>MIGNPSDPRSPTNAKSQRKPGAWTLGARFASHVADAPFSLGWEAGVGLVDELKLALGRGGRRDAGLLGVPPSRIIEQQNA</sequence>
<name>A0A9P3LLF0_9APHY</name>
<comment type="caution">
    <text evidence="2">The sequence shown here is derived from an EMBL/GenBank/DDBJ whole genome shotgun (WGS) entry which is preliminary data.</text>
</comment>
<proteinExistence type="predicted"/>
<accession>A0A9P3LLF0</accession>
<reference evidence="2 3" key="1">
    <citation type="submission" date="2021-08" db="EMBL/GenBank/DDBJ databases">
        <title>Draft Genome Sequence of Phanerochaete sordida strain YK-624.</title>
        <authorList>
            <person name="Mori T."/>
            <person name="Dohra H."/>
            <person name="Suzuki T."/>
            <person name="Kawagishi H."/>
            <person name="Hirai H."/>
        </authorList>
    </citation>
    <scope>NUCLEOTIDE SEQUENCE [LARGE SCALE GENOMIC DNA]</scope>
    <source>
        <strain evidence="2 3">YK-624</strain>
    </source>
</reference>
<dbReference type="EMBL" id="BPQB01000114">
    <property type="protein sequence ID" value="GJE99628.1"/>
    <property type="molecule type" value="Genomic_DNA"/>
</dbReference>
<evidence type="ECO:0000313" key="2">
    <source>
        <dbReference type="EMBL" id="GJE99628.1"/>
    </source>
</evidence>
<evidence type="ECO:0000256" key="1">
    <source>
        <dbReference type="SAM" id="MobiDB-lite"/>
    </source>
</evidence>
<evidence type="ECO:0000313" key="3">
    <source>
        <dbReference type="Proteomes" id="UP000703269"/>
    </source>
</evidence>
<dbReference type="Proteomes" id="UP000703269">
    <property type="component" value="Unassembled WGS sequence"/>
</dbReference>
<protein>
    <submittedName>
        <fullName evidence="2">Uncharacterized protein</fullName>
    </submittedName>
</protein>
<dbReference type="AlphaFoldDB" id="A0A9P3LLF0"/>
<keyword evidence="3" id="KW-1185">Reference proteome</keyword>
<gene>
    <name evidence="2" type="ORF">PsYK624_158990</name>
</gene>